<dbReference type="PANTHER" id="PTHR47926">
    <property type="entry name" value="PENTATRICOPEPTIDE REPEAT-CONTAINING PROTEIN"/>
    <property type="match status" value="1"/>
</dbReference>
<dbReference type="PANTHER" id="PTHR47926:SF427">
    <property type="entry name" value="TETRATRICOPEPTIDE-LIKE HELICAL DOMAIN SUPERFAMILY"/>
    <property type="match status" value="1"/>
</dbReference>
<dbReference type="Gene3D" id="1.25.40.10">
    <property type="entry name" value="Tetratricopeptide repeat domain"/>
    <property type="match status" value="1"/>
</dbReference>
<dbReference type="AlphaFoldDB" id="A0A067DBS9"/>
<dbReference type="PROSITE" id="PS51375">
    <property type="entry name" value="PPR"/>
    <property type="match status" value="1"/>
</dbReference>
<gene>
    <name evidence="3" type="ORF">CISIN_1g046694mg</name>
</gene>
<feature type="repeat" description="PPR" evidence="2">
    <location>
        <begin position="29"/>
        <end position="63"/>
    </location>
</feature>
<keyword evidence="4" id="KW-1185">Reference proteome</keyword>
<dbReference type="SMR" id="A0A067DBS9"/>
<organism evidence="3 4">
    <name type="scientific">Citrus sinensis</name>
    <name type="common">Sweet orange</name>
    <name type="synonym">Citrus aurantium var. sinensis</name>
    <dbReference type="NCBI Taxonomy" id="2711"/>
    <lineage>
        <taxon>Eukaryota</taxon>
        <taxon>Viridiplantae</taxon>
        <taxon>Streptophyta</taxon>
        <taxon>Embryophyta</taxon>
        <taxon>Tracheophyta</taxon>
        <taxon>Spermatophyta</taxon>
        <taxon>Magnoliopsida</taxon>
        <taxon>eudicotyledons</taxon>
        <taxon>Gunneridae</taxon>
        <taxon>Pentapetalae</taxon>
        <taxon>rosids</taxon>
        <taxon>malvids</taxon>
        <taxon>Sapindales</taxon>
        <taxon>Rutaceae</taxon>
        <taxon>Aurantioideae</taxon>
        <taxon>Citrus</taxon>
    </lineage>
</organism>
<evidence type="ECO:0008006" key="5">
    <source>
        <dbReference type="Google" id="ProtNLM"/>
    </source>
</evidence>
<reference evidence="3 4" key="1">
    <citation type="submission" date="2014-04" db="EMBL/GenBank/DDBJ databases">
        <authorList>
            <consortium name="International Citrus Genome Consortium"/>
            <person name="Gmitter F."/>
            <person name="Chen C."/>
            <person name="Farmerie W."/>
            <person name="Harkins T."/>
            <person name="Desany B."/>
            <person name="Mohiuddin M."/>
            <person name="Kodira C."/>
            <person name="Borodovsky M."/>
            <person name="Lomsadze A."/>
            <person name="Burns P."/>
            <person name="Jenkins J."/>
            <person name="Prochnik S."/>
            <person name="Shu S."/>
            <person name="Chapman J."/>
            <person name="Pitluck S."/>
            <person name="Schmutz J."/>
            <person name="Rokhsar D."/>
        </authorList>
    </citation>
    <scope>NUCLEOTIDE SEQUENCE</scope>
</reference>
<dbReference type="InterPro" id="IPR011990">
    <property type="entry name" value="TPR-like_helical_dom_sf"/>
</dbReference>
<dbReference type="EMBL" id="KK794229">
    <property type="protein sequence ID" value="KDO36482.1"/>
    <property type="molecule type" value="Genomic_DNA"/>
</dbReference>
<proteinExistence type="predicted"/>
<dbReference type="Proteomes" id="UP000027120">
    <property type="component" value="Unassembled WGS sequence"/>
</dbReference>
<evidence type="ECO:0000313" key="3">
    <source>
        <dbReference type="EMBL" id="KDO36482.1"/>
    </source>
</evidence>
<evidence type="ECO:0000313" key="4">
    <source>
        <dbReference type="Proteomes" id="UP000027120"/>
    </source>
</evidence>
<keyword evidence="1" id="KW-0677">Repeat</keyword>
<accession>A0A067DBS9</accession>
<name>A0A067DBS9_CITSI</name>
<dbReference type="InterPro" id="IPR046960">
    <property type="entry name" value="PPR_At4g14850-like_plant"/>
</dbReference>
<dbReference type="NCBIfam" id="TIGR00756">
    <property type="entry name" value="PPR"/>
    <property type="match status" value="2"/>
</dbReference>
<dbReference type="InterPro" id="IPR002885">
    <property type="entry name" value="PPR_rpt"/>
</dbReference>
<protein>
    <recommendedName>
        <fullName evidence="5">Pentacotripeptide-repeat region of PRORP domain-containing protein</fullName>
    </recommendedName>
</protein>
<dbReference type="GO" id="GO:0003723">
    <property type="term" value="F:RNA binding"/>
    <property type="evidence" value="ECO:0007669"/>
    <property type="project" value="InterPro"/>
</dbReference>
<dbReference type="GO" id="GO:0009451">
    <property type="term" value="P:RNA modification"/>
    <property type="evidence" value="ECO:0007669"/>
    <property type="project" value="InterPro"/>
</dbReference>
<evidence type="ECO:0000256" key="2">
    <source>
        <dbReference type="PROSITE-ProRule" id="PRU00708"/>
    </source>
</evidence>
<sequence length="118" mass="13484">MIEPRLDFYTRTGRIDLANKIFDRLPVKDSASWITLILGYGMLGELDVAINLFEAMREDGVEYYPVSHIGVLTACSLGGLVEKGKKFFDEMQARNVKPTETHYACMVYLLIKYNQKAR</sequence>
<dbReference type="Pfam" id="PF01535">
    <property type="entry name" value="PPR"/>
    <property type="match status" value="2"/>
</dbReference>
<evidence type="ECO:0000256" key="1">
    <source>
        <dbReference type="ARBA" id="ARBA00022737"/>
    </source>
</evidence>